<dbReference type="Proteomes" id="UP001219901">
    <property type="component" value="Chromosome"/>
</dbReference>
<feature type="binding site" evidence="17">
    <location>
        <position position="262"/>
    </location>
    <ligand>
        <name>(6S)-NADPHX</name>
        <dbReference type="ChEBI" id="CHEBI:64076"/>
    </ligand>
</feature>
<feature type="binding site" evidence="18">
    <location>
        <position position="62"/>
    </location>
    <ligand>
        <name>K(+)</name>
        <dbReference type="ChEBI" id="CHEBI:29103"/>
    </ligand>
</feature>
<keyword evidence="8 17" id="KW-0521">NADP</keyword>
<evidence type="ECO:0000256" key="4">
    <source>
        <dbReference type="ARBA" id="ARBA00009524"/>
    </source>
</evidence>
<evidence type="ECO:0000313" key="24">
    <source>
        <dbReference type="Proteomes" id="UP001219901"/>
    </source>
</evidence>
<dbReference type="HAMAP" id="MF_01966">
    <property type="entry name" value="NADHX_epimerase"/>
    <property type="match status" value="1"/>
</dbReference>
<dbReference type="InterPro" id="IPR000631">
    <property type="entry name" value="CARKD"/>
</dbReference>
<dbReference type="AlphaFoldDB" id="A0AAJ5ZD84"/>
<evidence type="ECO:0000256" key="19">
    <source>
        <dbReference type="PIRNR" id="PIRNR017184"/>
    </source>
</evidence>
<evidence type="ECO:0000256" key="12">
    <source>
        <dbReference type="ARBA" id="ARBA00023239"/>
    </source>
</evidence>
<comment type="subunit">
    <text evidence="17">Homotetramer.</text>
</comment>
<reference evidence="24" key="3">
    <citation type="submission" date="2023-06" db="EMBL/GenBank/DDBJ databases">
        <title>Pangenomics reveal diversification of enzyme families and niche specialization in globally abundant SAR202 bacteria.</title>
        <authorList>
            <person name="Saw J.H.W."/>
        </authorList>
    </citation>
    <scope>NUCLEOTIDE SEQUENCE [LARGE SCALE GENOMIC DNA]</scope>
    <source>
        <strain evidence="24">JH1073</strain>
    </source>
</reference>
<dbReference type="NCBIfam" id="TIGR00196">
    <property type="entry name" value="yjeF_cterm"/>
    <property type="match status" value="1"/>
</dbReference>
<dbReference type="Pfam" id="PF03853">
    <property type="entry name" value="YjeF_N"/>
    <property type="match status" value="1"/>
</dbReference>
<evidence type="ECO:0000256" key="8">
    <source>
        <dbReference type="ARBA" id="ARBA00022857"/>
    </source>
</evidence>
<dbReference type="PIRSF" id="PIRSF017184">
    <property type="entry name" value="Nnr"/>
    <property type="match status" value="1"/>
</dbReference>
<dbReference type="GO" id="GO:0110051">
    <property type="term" value="P:metabolite repair"/>
    <property type="evidence" value="ECO:0007669"/>
    <property type="project" value="TreeGrafter"/>
</dbReference>
<comment type="catalytic activity">
    <reaction evidence="2 18 19">
        <text>(6R)-NADPHX = (6S)-NADPHX</text>
        <dbReference type="Rhea" id="RHEA:32227"/>
        <dbReference type="ChEBI" id="CHEBI:64076"/>
        <dbReference type="ChEBI" id="CHEBI:64077"/>
        <dbReference type="EC" id="5.1.99.6"/>
    </reaction>
</comment>
<dbReference type="EMBL" id="WMBE01000001">
    <property type="protein sequence ID" value="MDG0866212.1"/>
    <property type="molecule type" value="Genomic_DNA"/>
</dbReference>
<dbReference type="SUPFAM" id="SSF53613">
    <property type="entry name" value="Ribokinase-like"/>
    <property type="match status" value="1"/>
</dbReference>
<reference evidence="24 25" key="1">
    <citation type="submission" date="2019-11" db="EMBL/GenBank/DDBJ databases">
        <authorList>
            <person name="Cho J.-C."/>
        </authorList>
    </citation>
    <scope>NUCLEOTIDE SEQUENCE [LARGE SCALE GENOMIC DNA]</scope>
    <source>
        <strain evidence="23 24">JH1073</strain>
        <strain evidence="22 25">JH702</strain>
    </source>
</reference>
<dbReference type="PROSITE" id="PS01049">
    <property type="entry name" value="YJEF_C_1"/>
    <property type="match status" value="1"/>
</dbReference>
<comment type="catalytic activity">
    <reaction evidence="15 17 19">
        <text>(6S)-NADHX + ADP = AMP + phosphate + NADH + H(+)</text>
        <dbReference type="Rhea" id="RHEA:32223"/>
        <dbReference type="ChEBI" id="CHEBI:15378"/>
        <dbReference type="ChEBI" id="CHEBI:43474"/>
        <dbReference type="ChEBI" id="CHEBI:57945"/>
        <dbReference type="ChEBI" id="CHEBI:64074"/>
        <dbReference type="ChEBI" id="CHEBI:456215"/>
        <dbReference type="ChEBI" id="CHEBI:456216"/>
        <dbReference type="EC" id="4.2.1.136"/>
    </reaction>
</comment>
<dbReference type="HAMAP" id="MF_01965">
    <property type="entry name" value="NADHX_dehydratase"/>
    <property type="match status" value="1"/>
</dbReference>
<evidence type="ECO:0000256" key="14">
    <source>
        <dbReference type="ARBA" id="ARBA00025153"/>
    </source>
</evidence>
<keyword evidence="10 17" id="KW-0520">NAD</keyword>
<feature type="domain" description="YjeF N-terminal" evidence="21">
    <location>
        <begin position="4"/>
        <end position="219"/>
    </location>
</feature>
<evidence type="ECO:0000256" key="18">
    <source>
        <dbReference type="HAMAP-Rule" id="MF_01966"/>
    </source>
</evidence>
<evidence type="ECO:0000256" key="2">
    <source>
        <dbReference type="ARBA" id="ARBA00000909"/>
    </source>
</evidence>
<keyword evidence="13" id="KW-0511">Multifunctional enzyme</keyword>
<dbReference type="PROSITE" id="PS51385">
    <property type="entry name" value="YJEF_N"/>
    <property type="match status" value="1"/>
</dbReference>
<feature type="binding site" evidence="17">
    <location>
        <position position="387"/>
    </location>
    <ligand>
        <name>(6S)-NADPHX</name>
        <dbReference type="ChEBI" id="CHEBI:64076"/>
    </ligand>
</feature>
<dbReference type="EC" id="5.1.99.6" evidence="19"/>
<comment type="similarity">
    <text evidence="17">Belongs to the NnrD/CARKD family.</text>
</comment>
<evidence type="ECO:0000256" key="15">
    <source>
        <dbReference type="ARBA" id="ARBA00048238"/>
    </source>
</evidence>
<evidence type="ECO:0000256" key="1">
    <source>
        <dbReference type="ARBA" id="ARBA00000013"/>
    </source>
</evidence>
<evidence type="ECO:0000256" key="6">
    <source>
        <dbReference type="ARBA" id="ARBA00022741"/>
    </source>
</evidence>
<evidence type="ECO:0000256" key="5">
    <source>
        <dbReference type="ARBA" id="ARBA00022723"/>
    </source>
</evidence>
<comment type="catalytic activity">
    <reaction evidence="1 18 19">
        <text>(6R)-NADHX = (6S)-NADHX</text>
        <dbReference type="Rhea" id="RHEA:32215"/>
        <dbReference type="ChEBI" id="CHEBI:64074"/>
        <dbReference type="ChEBI" id="CHEBI:64075"/>
        <dbReference type="EC" id="5.1.99.6"/>
    </reaction>
</comment>
<keyword evidence="7 17" id="KW-0067">ATP-binding</keyword>
<evidence type="ECO:0000313" key="22">
    <source>
        <dbReference type="EMBL" id="MDG0866212.1"/>
    </source>
</evidence>
<name>A0AAJ5ZD84_9CHLR</name>
<dbReference type="EC" id="4.2.1.136" evidence="19"/>
<dbReference type="Pfam" id="PF01256">
    <property type="entry name" value="Carb_kinase"/>
    <property type="match status" value="1"/>
</dbReference>
<comment type="similarity">
    <text evidence="3 19">In the N-terminal section; belongs to the NnrE/AIBP family.</text>
</comment>
<dbReference type="Proteomes" id="UP001321249">
    <property type="component" value="Unassembled WGS sequence"/>
</dbReference>
<keyword evidence="24" id="KW-1185">Reference proteome</keyword>
<feature type="binding site" evidence="17">
    <location>
        <position position="454"/>
    </location>
    <ligand>
        <name>(6S)-NADPHX</name>
        <dbReference type="ChEBI" id="CHEBI:64076"/>
    </ligand>
</feature>
<comment type="function">
    <text evidence="17">Catalyzes the dehydration of the S-form of NAD(P)HX at the expense of ADP, which is converted to AMP. Together with NAD(P)HX epimerase, which catalyzes the epimerization of the S- and R-forms, the enzyme allows the repair of both epimers of NAD(P)HX, a damaged form of NAD(P)H that is a result of enzymatic or heat-dependent hydration.</text>
</comment>
<dbReference type="Gene3D" id="3.40.50.10260">
    <property type="entry name" value="YjeF N-terminal domain"/>
    <property type="match status" value="1"/>
</dbReference>
<evidence type="ECO:0000256" key="3">
    <source>
        <dbReference type="ARBA" id="ARBA00006001"/>
    </source>
</evidence>
<feature type="domain" description="YjeF C-terminal" evidence="20">
    <location>
        <begin position="227"/>
        <end position="514"/>
    </location>
</feature>
<feature type="binding site" evidence="17">
    <location>
        <begin position="424"/>
        <end position="428"/>
    </location>
    <ligand>
        <name>AMP</name>
        <dbReference type="ChEBI" id="CHEBI:456215"/>
    </ligand>
</feature>
<dbReference type="SUPFAM" id="SSF64153">
    <property type="entry name" value="YjeF N-terminal domain-like"/>
    <property type="match status" value="1"/>
</dbReference>
<feature type="binding site" evidence="18">
    <location>
        <position position="162"/>
    </location>
    <ligand>
        <name>(6S)-NADPHX</name>
        <dbReference type="ChEBI" id="CHEBI:64076"/>
    </ligand>
</feature>
<dbReference type="GO" id="GO:0005524">
    <property type="term" value="F:ATP binding"/>
    <property type="evidence" value="ECO:0007669"/>
    <property type="project" value="UniProtKB-UniRule"/>
</dbReference>
<evidence type="ECO:0000259" key="20">
    <source>
        <dbReference type="PROSITE" id="PS51383"/>
    </source>
</evidence>
<keyword evidence="12 17" id="KW-0456">Lyase</keyword>
<feature type="binding site" evidence="18">
    <location>
        <position position="129"/>
    </location>
    <ligand>
        <name>K(+)</name>
        <dbReference type="ChEBI" id="CHEBI:29103"/>
    </ligand>
</feature>
<evidence type="ECO:0000256" key="16">
    <source>
        <dbReference type="ARBA" id="ARBA00049209"/>
    </source>
</evidence>
<keyword evidence="11 18" id="KW-0413">Isomerase</keyword>
<comment type="cofactor">
    <cofactor evidence="18 19">
        <name>K(+)</name>
        <dbReference type="ChEBI" id="CHEBI:29103"/>
    </cofactor>
    <text evidence="18 19">Binds 1 potassium ion per subunit.</text>
</comment>
<gene>
    <name evidence="17" type="primary">nnrD</name>
    <name evidence="18" type="synonym">nnrE</name>
    <name evidence="22" type="ORF">GKO46_03895</name>
    <name evidence="23" type="ORF">GKO48_05365</name>
</gene>
<dbReference type="PROSITE" id="PS01050">
    <property type="entry name" value="YJEF_C_2"/>
    <property type="match status" value="1"/>
</dbReference>
<evidence type="ECO:0000259" key="21">
    <source>
        <dbReference type="PROSITE" id="PS51385"/>
    </source>
</evidence>
<dbReference type="GO" id="GO:0052856">
    <property type="term" value="F:NAD(P)HX epimerase activity"/>
    <property type="evidence" value="ECO:0007669"/>
    <property type="project" value="UniProtKB-UniRule"/>
</dbReference>
<comment type="function">
    <text evidence="14 19">Bifunctional enzyme that catalyzes the epimerization of the S- and R-forms of NAD(P)HX and the dehydration of the S-form of NAD(P)HX at the expense of ADP, which is converted to AMP. This allows the repair of both epimers of NAD(P)HX, a damaged form of NAD(P)H that is a result of enzymatic or heat-dependent hydration.</text>
</comment>
<keyword evidence="6 17" id="KW-0547">Nucleotide-binding</keyword>
<dbReference type="EMBL" id="CP046147">
    <property type="protein sequence ID" value="WFG39069.1"/>
    <property type="molecule type" value="Genomic_DNA"/>
</dbReference>
<evidence type="ECO:0000313" key="25">
    <source>
        <dbReference type="Proteomes" id="UP001321249"/>
    </source>
</evidence>
<comment type="similarity">
    <text evidence="18">Belongs to the NnrE/AIBP family.</text>
</comment>
<evidence type="ECO:0000256" key="10">
    <source>
        <dbReference type="ARBA" id="ARBA00023027"/>
    </source>
</evidence>
<evidence type="ECO:0000256" key="17">
    <source>
        <dbReference type="HAMAP-Rule" id="MF_01965"/>
    </source>
</evidence>
<accession>A0AAJ5ZD84</accession>
<evidence type="ECO:0000313" key="23">
    <source>
        <dbReference type="EMBL" id="WFG39069.1"/>
    </source>
</evidence>
<feature type="binding site" evidence="17">
    <location>
        <position position="334"/>
    </location>
    <ligand>
        <name>(6S)-NADPHX</name>
        <dbReference type="ChEBI" id="CHEBI:64076"/>
    </ligand>
</feature>
<dbReference type="PANTHER" id="PTHR12592:SF0">
    <property type="entry name" value="ATP-DEPENDENT (S)-NAD(P)H-HYDRATE DEHYDRATASE"/>
    <property type="match status" value="1"/>
</dbReference>
<feature type="binding site" evidence="18">
    <location>
        <begin position="133"/>
        <end position="139"/>
    </location>
    <ligand>
        <name>(6S)-NADPHX</name>
        <dbReference type="ChEBI" id="CHEBI:64076"/>
    </ligand>
</feature>
<comment type="function">
    <text evidence="18">Catalyzes the epimerization of the S- and R-forms of NAD(P)HX, a damaged form of NAD(P)H that is a result of enzymatic or heat-dependent hydration. This is a prerequisite for the S-specific NAD(P)H-hydrate dehydratase to allow the repair of both epimers of NAD(P)HX.</text>
</comment>
<dbReference type="InterPro" id="IPR004443">
    <property type="entry name" value="YjeF_N_dom"/>
</dbReference>
<dbReference type="CDD" id="cd01171">
    <property type="entry name" value="YXKO-related"/>
    <property type="match status" value="1"/>
</dbReference>
<reference evidence="23" key="2">
    <citation type="journal article" date="2023" name="Nat. Commun.">
        <title>Cultivation of marine bacteria of the SAR202 clade.</title>
        <authorList>
            <person name="Lim Y."/>
            <person name="Seo J.H."/>
            <person name="Giovannoni S.J."/>
            <person name="Kang I."/>
            <person name="Cho J.C."/>
        </authorList>
    </citation>
    <scope>NUCLEOTIDE SEQUENCE</scope>
    <source>
        <strain evidence="23">JH1073</strain>
    </source>
</reference>
<evidence type="ECO:0000256" key="7">
    <source>
        <dbReference type="ARBA" id="ARBA00022840"/>
    </source>
</evidence>
<dbReference type="InterPro" id="IPR029056">
    <property type="entry name" value="Ribokinase-like"/>
</dbReference>
<dbReference type="NCBIfam" id="TIGR00197">
    <property type="entry name" value="yjeF_nterm"/>
    <property type="match status" value="1"/>
</dbReference>
<comment type="caution">
    <text evidence="18">Lacks conserved residue(s) required for the propagation of feature annotation.</text>
</comment>
<comment type="cofactor">
    <cofactor evidence="17">
        <name>Mg(2+)</name>
        <dbReference type="ChEBI" id="CHEBI:18420"/>
    </cofactor>
</comment>
<dbReference type="PANTHER" id="PTHR12592">
    <property type="entry name" value="ATP-DEPENDENT (S)-NAD(P)H-HYDRATE DEHYDRATASE FAMILY MEMBER"/>
    <property type="match status" value="1"/>
</dbReference>
<keyword evidence="5 18" id="KW-0479">Metal-binding</keyword>
<sequence>MKLVTAAEMQAIEESSVEAGVSLDDLMENAGLAVAEAIRDDLGTHAELFGKRIVILIGPGNNGADGFVAGRHLSNWGAKVTAVLCANRKTPDLKRDPAEQAGVTVEDGLTDSGTQLLQQRLATTDLVIDAVLGTGASRPIAEPLSSLLFTVLESAVPVVALDLPTGLNSDTGEYDVAGLPAETTLVLGYPKIGPALSGDFTVTGESSVLDIGIPDGLDSQITATLITADDATELLPERPIDGHKGTFGSTLIVGGSKDYLGAVTMATDAATRSGAGLTFVATPKSAYDRIGGLVPEAMYRPLESHANGDLSPTEAALTAIEMASRRTSIVVGPGLGSNSSATEFVSTLLSQLQPDQPVVLDADALNILAKTYRWWERFENPAVLTPHPGEMSRLLGISTEQVQLNRLAIALEAAEKFNRVVVLKGAATLIASPDGRLNVSPWVNSGLAKGGSGDVLAGLLGGLVAQQPEDLFEMASLAVFIHGYAADSARSEFGETGMRPTDVISRLGSFYRDTVQVDRQ</sequence>
<comment type="similarity">
    <text evidence="4 19">In the C-terminal section; belongs to the NnrD/CARKD family.</text>
</comment>
<feature type="binding site" evidence="18">
    <location>
        <position position="165"/>
    </location>
    <ligand>
        <name>K(+)</name>
        <dbReference type="ChEBI" id="CHEBI:29103"/>
    </ligand>
</feature>
<dbReference type="InterPro" id="IPR036652">
    <property type="entry name" value="YjeF_N_dom_sf"/>
</dbReference>
<evidence type="ECO:0000256" key="9">
    <source>
        <dbReference type="ARBA" id="ARBA00022958"/>
    </source>
</evidence>
<dbReference type="GO" id="GO:0046496">
    <property type="term" value="P:nicotinamide nucleotide metabolic process"/>
    <property type="evidence" value="ECO:0007669"/>
    <property type="project" value="UniProtKB-UniRule"/>
</dbReference>
<proteinExistence type="inferred from homology"/>
<dbReference type="GO" id="GO:0046872">
    <property type="term" value="F:metal ion binding"/>
    <property type="evidence" value="ECO:0007669"/>
    <property type="project" value="UniProtKB-UniRule"/>
</dbReference>
<dbReference type="InterPro" id="IPR030677">
    <property type="entry name" value="Nnr"/>
</dbReference>
<dbReference type="InterPro" id="IPR017953">
    <property type="entry name" value="Carbohydrate_kinase_pred_CS"/>
</dbReference>
<feature type="binding site" evidence="18">
    <location>
        <begin position="61"/>
        <end position="65"/>
    </location>
    <ligand>
        <name>(6S)-NADPHX</name>
        <dbReference type="ChEBI" id="CHEBI:64076"/>
    </ligand>
</feature>
<protein>
    <recommendedName>
        <fullName evidence="19">Bifunctional NAD(P)H-hydrate repair enzyme</fullName>
    </recommendedName>
    <alternativeName>
        <fullName evidence="19">Nicotinamide nucleotide repair protein</fullName>
    </alternativeName>
    <domain>
        <recommendedName>
            <fullName evidence="19">ADP-dependent (S)-NAD(P)H-hydrate dehydratase</fullName>
            <ecNumber evidence="19">4.2.1.136</ecNumber>
        </recommendedName>
        <alternativeName>
            <fullName evidence="19">ADP-dependent NAD(P)HX dehydratase</fullName>
        </alternativeName>
    </domain>
    <domain>
        <recommendedName>
            <fullName evidence="19">NAD(P)H-hydrate epimerase</fullName>
            <ecNumber evidence="19">5.1.99.6</ecNumber>
        </recommendedName>
    </domain>
</protein>
<keyword evidence="9 18" id="KW-0630">Potassium</keyword>
<dbReference type="Gene3D" id="3.40.1190.20">
    <property type="match status" value="1"/>
</dbReference>
<dbReference type="GO" id="GO:0052855">
    <property type="term" value="F:ADP-dependent NAD(P)H-hydrate dehydratase activity"/>
    <property type="evidence" value="ECO:0007669"/>
    <property type="project" value="UniProtKB-UniRule"/>
</dbReference>
<evidence type="ECO:0000256" key="11">
    <source>
        <dbReference type="ARBA" id="ARBA00023235"/>
    </source>
</evidence>
<evidence type="ECO:0000256" key="13">
    <source>
        <dbReference type="ARBA" id="ARBA00023268"/>
    </source>
</evidence>
<organism evidence="23 24">
    <name type="scientific">Candidatus Lucifugimonas marina</name>
    <dbReference type="NCBI Taxonomy" id="3038979"/>
    <lineage>
        <taxon>Bacteria</taxon>
        <taxon>Bacillati</taxon>
        <taxon>Chloroflexota</taxon>
        <taxon>Dehalococcoidia</taxon>
        <taxon>SAR202 cluster</taxon>
        <taxon>Candidatus Lucifugimonadales</taxon>
        <taxon>Candidatus Lucifugimonadaceae</taxon>
        <taxon>Candidatus Lucifugimonas</taxon>
    </lineage>
</organism>
<comment type="catalytic activity">
    <reaction evidence="16 17 19">
        <text>(6S)-NADPHX + ADP = AMP + phosphate + NADPH + H(+)</text>
        <dbReference type="Rhea" id="RHEA:32235"/>
        <dbReference type="ChEBI" id="CHEBI:15378"/>
        <dbReference type="ChEBI" id="CHEBI:43474"/>
        <dbReference type="ChEBI" id="CHEBI:57783"/>
        <dbReference type="ChEBI" id="CHEBI:64076"/>
        <dbReference type="ChEBI" id="CHEBI:456215"/>
        <dbReference type="ChEBI" id="CHEBI:456216"/>
        <dbReference type="EC" id="4.2.1.136"/>
    </reaction>
</comment>
<dbReference type="PROSITE" id="PS51383">
    <property type="entry name" value="YJEF_C_3"/>
    <property type="match status" value="1"/>
</dbReference>
<feature type="binding site" evidence="17">
    <location>
        <position position="453"/>
    </location>
    <ligand>
        <name>AMP</name>
        <dbReference type="ChEBI" id="CHEBI:456215"/>
    </ligand>
</feature>
<dbReference type="RefSeq" id="WP_342822384.1">
    <property type="nucleotide sequence ID" value="NZ_CP046146.1"/>
</dbReference>